<dbReference type="InterPro" id="IPR009045">
    <property type="entry name" value="Zn_M74/Hedgehog-like"/>
</dbReference>
<dbReference type="RefSeq" id="WP_142823645.1">
    <property type="nucleotide sequence ID" value="NZ_CP117267.1"/>
</dbReference>
<name>A0ABY8IHM6_9HYPH</name>
<accession>A0ABY8IHM6</accession>
<dbReference type="SUPFAM" id="SSF55166">
    <property type="entry name" value="Hedgehog/DD-peptidase"/>
    <property type="match status" value="1"/>
</dbReference>
<reference evidence="1" key="2">
    <citation type="journal article" date="2023" name="MicrobiologyOpen">
        <title>Genomics of the tumorigenes clade of the family Rhizobiaceae and description of Rhizobium rhododendri sp. nov.</title>
        <authorList>
            <person name="Kuzmanovic N."/>
            <person name="diCenzo G.C."/>
            <person name="Bunk B."/>
            <person name="Sproeer C."/>
            <person name="Fruehling A."/>
            <person name="Neumann-Schaal M."/>
            <person name="Overmann J."/>
            <person name="Smalla K."/>
        </authorList>
    </citation>
    <scope>NUCLEOTIDE SEQUENCE</scope>
    <source>
        <strain evidence="1">Rho-6.2</strain>
    </source>
</reference>
<dbReference type="Proteomes" id="UP000318939">
    <property type="component" value="Chromosome"/>
</dbReference>
<proteinExistence type="predicted"/>
<evidence type="ECO:0000313" key="1">
    <source>
        <dbReference type="EMBL" id="WFS22806.1"/>
    </source>
</evidence>
<protein>
    <recommendedName>
        <fullName evidence="3">Peptidase M15</fullName>
    </recommendedName>
</protein>
<keyword evidence="2" id="KW-1185">Reference proteome</keyword>
<gene>
    <name evidence="1" type="ORF">PR018_17065</name>
</gene>
<sequence length="203" mass="23354">MRKPASMRGLEDLGRVRLSENFFLRDFLYSEIDSLYGIPNIPDDPALAIAAGSRLCADLLEPLQATFGRLHLRSGYRSQALNRFGNDNNLNCARNDAAGHVWDLRDSNGYMGATACVVVPWVWDRYQAPGDWQKLAWWIQDHLPYASLQFFPKLWAVNISWHERPKRSINSYAEPRGILTREGMANWLDDHSRSYDGFPRIRV</sequence>
<organism evidence="1 2">
    <name type="scientific">Rhizobium rhododendri</name>
    <dbReference type="NCBI Taxonomy" id="2506430"/>
    <lineage>
        <taxon>Bacteria</taxon>
        <taxon>Pseudomonadati</taxon>
        <taxon>Pseudomonadota</taxon>
        <taxon>Alphaproteobacteria</taxon>
        <taxon>Hyphomicrobiales</taxon>
        <taxon>Rhizobiaceae</taxon>
        <taxon>Rhizobium/Agrobacterium group</taxon>
        <taxon>Rhizobium</taxon>
    </lineage>
</organism>
<reference evidence="1" key="1">
    <citation type="journal article" date="2019" name="Phytopathology">
        <title>A Novel Group of Rhizobium tumorigenes-Like Agrobacteria Associated with Crown Gall Disease of Rhododendron and Blueberry.</title>
        <authorList>
            <person name="Kuzmanovic N."/>
            <person name="Behrens P."/>
            <person name="Idczak E."/>
            <person name="Wagner S."/>
            <person name="Gotz M."/>
            <person name="Sproer C."/>
            <person name="Bunk B."/>
            <person name="Overmann J."/>
            <person name="Smalla K."/>
        </authorList>
    </citation>
    <scope>NUCLEOTIDE SEQUENCE</scope>
    <source>
        <strain evidence="1">Rho-6.2</strain>
    </source>
</reference>
<evidence type="ECO:0008006" key="3">
    <source>
        <dbReference type="Google" id="ProtNLM"/>
    </source>
</evidence>
<evidence type="ECO:0000313" key="2">
    <source>
        <dbReference type="Proteomes" id="UP000318939"/>
    </source>
</evidence>
<dbReference type="EMBL" id="CP117267">
    <property type="protein sequence ID" value="WFS22806.1"/>
    <property type="molecule type" value="Genomic_DNA"/>
</dbReference>